<keyword evidence="1 4" id="KW-0378">Hydrolase</keyword>
<evidence type="ECO:0000313" key="6">
    <source>
        <dbReference type="EMBL" id="SIQ75056.1"/>
    </source>
</evidence>
<sequence length="151" mass="16717">MAYKLPVSVLVVVHTSAFDILLLQRVSPPGFWQSVTGSLEPGESPAEAALREIREETGIGAGTSCLVDWHHSNRFAIRDEWRHRYAPDVSHNTEHVFSLCVPDGQPVTLAADEHDAALWLPREAAAAKVFSWTNRDAILQLPEHYPAGGKR</sequence>
<feature type="binding site" evidence="2">
    <location>
        <position position="25"/>
    </location>
    <ligand>
        <name>substrate</name>
    </ligand>
</feature>
<dbReference type="STRING" id="34027.SAMN05421829_106221"/>
<dbReference type="Gene3D" id="3.90.79.10">
    <property type="entry name" value="Nucleoside Triphosphate Pyrophosphohydrolase"/>
    <property type="match status" value="1"/>
</dbReference>
<dbReference type="InterPro" id="IPR003564">
    <property type="entry name" value="DHNTPase"/>
</dbReference>
<evidence type="ECO:0000256" key="1">
    <source>
        <dbReference type="ARBA" id="ARBA00022801"/>
    </source>
</evidence>
<dbReference type="AlphaFoldDB" id="A0A1N6VBN5"/>
<dbReference type="NCBIfam" id="NF006961">
    <property type="entry name" value="PRK09438.1"/>
    <property type="match status" value="1"/>
</dbReference>
<evidence type="ECO:0000256" key="2">
    <source>
        <dbReference type="PIRSR" id="PIRSR603564-1"/>
    </source>
</evidence>
<dbReference type="GO" id="GO:0006167">
    <property type="term" value="P:AMP biosynthetic process"/>
    <property type="evidence" value="ECO:0007669"/>
    <property type="project" value="TreeGrafter"/>
</dbReference>
<dbReference type="InterPro" id="IPR051325">
    <property type="entry name" value="Nudix_hydrolase_domain"/>
</dbReference>
<dbReference type="PANTHER" id="PTHR21340:SF0">
    <property type="entry name" value="BIS(5'-NUCLEOSYL)-TETRAPHOSPHATASE [ASYMMETRICAL]"/>
    <property type="match status" value="1"/>
</dbReference>
<dbReference type="SUPFAM" id="SSF55811">
    <property type="entry name" value="Nudix"/>
    <property type="match status" value="1"/>
</dbReference>
<name>A0A1N6VBN5_9RHOO</name>
<dbReference type="InterPro" id="IPR020476">
    <property type="entry name" value="Nudix_hydrolase"/>
</dbReference>
<evidence type="ECO:0000256" key="4">
    <source>
        <dbReference type="RuleBase" id="RU003476"/>
    </source>
</evidence>
<gene>
    <name evidence="6" type="ORF">SAMN05421829_106221</name>
</gene>
<dbReference type="GO" id="GO:0019177">
    <property type="term" value="F:dihydroneopterin triphosphate pyrophosphohydrolase activity"/>
    <property type="evidence" value="ECO:0007669"/>
    <property type="project" value="InterPro"/>
</dbReference>
<dbReference type="Pfam" id="PF00293">
    <property type="entry name" value="NUDIX"/>
    <property type="match status" value="1"/>
</dbReference>
<comment type="cofactor">
    <cofactor evidence="3">
        <name>Mg(2+)</name>
        <dbReference type="ChEBI" id="CHEBI:18420"/>
    </cofactor>
    <text evidence="3">Binds 1 Mg(2+) ion per subunit.</text>
</comment>
<evidence type="ECO:0000313" key="7">
    <source>
        <dbReference type="Proteomes" id="UP000186819"/>
    </source>
</evidence>
<keyword evidence="3" id="KW-0479">Metal-binding</keyword>
<dbReference type="Proteomes" id="UP000186819">
    <property type="component" value="Unassembled WGS sequence"/>
</dbReference>
<dbReference type="InterPro" id="IPR000086">
    <property type="entry name" value="NUDIX_hydrolase_dom"/>
</dbReference>
<dbReference type="CDD" id="cd04664">
    <property type="entry name" value="NUDIX_DHNTPase_like"/>
    <property type="match status" value="1"/>
</dbReference>
<dbReference type="PRINTS" id="PR00502">
    <property type="entry name" value="NUDIXFAMILY"/>
</dbReference>
<dbReference type="GO" id="GO:0006754">
    <property type="term" value="P:ATP biosynthetic process"/>
    <property type="evidence" value="ECO:0007669"/>
    <property type="project" value="TreeGrafter"/>
</dbReference>
<keyword evidence="7" id="KW-1185">Reference proteome</keyword>
<dbReference type="OrthoDB" id="7066556at2"/>
<protein>
    <submittedName>
        <fullName evidence="6">Dihydroneopterin triphosphate pyrophosphatase</fullName>
    </submittedName>
</protein>
<keyword evidence="3" id="KW-0460">Magnesium</keyword>
<reference evidence="7" key="1">
    <citation type="submission" date="2017-01" db="EMBL/GenBank/DDBJ databases">
        <authorList>
            <person name="Varghese N."/>
            <person name="Submissions S."/>
        </authorList>
    </citation>
    <scope>NUCLEOTIDE SEQUENCE [LARGE SCALE GENOMIC DNA]</scope>
    <source>
        <strain evidence="7">ATCC 51758</strain>
    </source>
</reference>
<proteinExistence type="inferred from homology"/>
<dbReference type="PROSITE" id="PS00893">
    <property type="entry name" value="NUDIX_BOX"/>
    <property type="match status" value="1"/>
</dbReference>
<comment type="similarity">
    <text evidence="4">Belongs to the Nudix hydrolase family.</text>
</comment>
<dbReference type="PANTHER" id="PTHR21340">
    <property type="entry name" value="DIADENOSINE 5,5-P1,P4-TETRAPHOSPHATE PYROPHOSPHOHYDROLASE MUTT"/>
    <property type="match status" value="1"/>
</dbReference>
<organism evidence="6 7">
    <name type="scientific">Aromatoleum tolulyticum</name>
    <dbReference type="NCBI Taxonomy" id="34027"/>
    <lineage>
        <taxon>Bacteria</taxon>
        <taxon>Pseudomonadati</taxon>
        <taxon>Pseudomonadota</taxon>
        <taxon>Betaproteobacteria</taxon>
        <taxon>Rhodocyclales</taxon>
        <taxon>Rhodocyclaceae</taxon>
        <taxon>Aromatoleum</taxon>
    </lineage>
</organism>
<dbReference type="InterPro" id="IPR020084">
    <property type="entry name" value="NUDIX_hydrolase_CS"/>
</dbReference>
<feature type="domain" description="Nudix hydrolase" evidence="5">
    <location>
        <begin position="2"/>
        <end position="142"/>
    </location>
</feature>
<dbReference type="EMBL" id="FTMD01000006">
    <property type="protein sequence ID" value="SIQ75056.1"/>
    <property type="molecule type" value="Genomic_DNA"/>
</dbReference>
<dbReference type="RefSeq" id="WP_076602216.1">
    <property type="nucleotide sequence ID" value="NZ_FTMD01000006.1"/>
</dbReference>
<feature type="binding site" evidence="2">
    <location>
        <position position="4"/>
    </location>
    <ligand>
        <name>substrate</name>
    </ligand>
</feature>
<dbReference type="GO" id="GO:0046872">
    <property type="term" value="F:metal ion binding"/>
    <property type="evidence" value="ECO:0007669"/>
    <property type="project" value="UniProtKB-KW"/>
</dbReference>
<feature type="binding site" evidence="3">
    <location>
        <position position="113"/>
    </location>
    <ligand>
        <name>Mg(2+)</name>
        <dbReference type="ChEBI" id="CHEBI:18420"/>
    </ligand>
</feature>
<evidence type="ECO:0000259" key="5">
    <source>
        <dbReference type="PROSITE" id="PS51462"/>
    </source>
</evidence>
<dbReference type="GO" id="GO:0046656">
    <property type="term" value="P:folic acid biosynthetic process"/>
    <property type="evidence" value="ECO:0007669"/>
    <property type="project" value="InterPro"/>
</dbReference>
<evidence type="ECO:0000256" key="3">
    <source>
        <dbReference type="PIRSR" id="PIRSR603564-2"/>
    </source>
</evidence>
<feature type="binding site" evidence="2">
    <location>
        <position position="36"/>
    </location>
    <ligand>
        <name>substrate</name>
    </ligand>
</feature>
<dbReference type="InterPro" id="IPR015797">
    <property type="entry name" value="NUDIX_hydrolase-like_dom_sf"/>
</dbReference>
<accession>A0A1N6VBN5</accession>
<dbReference type="PRINTS" id="PR01404">
    <property type="entry name" value="NPPPHYDRLASE"/>
</dbReference>
<dbReference type="PROSITE" id="PS51462">
    <property type="entry name" value="NUDIX"/>
    <property type="match status" value="1"/>
</dbReference>
<dbReference type="GO" id="GO:0008828">
    <property type="term" value="F:dATP diphosphatase activity"/>
    <property type="evidence" value="ECO:0007669"/>
    <property type="project" value="InterPro"/>
</dbReference>
<dbReference type="GO" id="GO:0004081">
    <property type="term" value="F:bis(5'-nucleosyl)-tetraphosphatase (asymmetrical) activity"/>
    <property type="evidence" value="ECO:0007669"/>
    <property type="project" value="TreeGrafter"/>
</dbReference>
<feature type="binding site" evidence="3">
    <location>
        <position position="52"/>
    </location>
    <ligand>
        <name>Mg(2+)</name>
        <dbReference type="ChEBI" id="CHEBI:18420"/>
    </ligand>
</feature>
<feature type="binding site" evidence="2">
    <location>
        <position position="131"/>
    </location>
    <ligand>
        <name>substrate</name>
    </ligand>
</feature>
<feature type="binding site" evidence="3">
    <location>
        <position position="56"/>
    </location>
    <ligand>
        <name>Mg(2+)</name>
        <dbReference type="ChEBI" id="CHEBI:18420"/>
    </ligand>
</feature>